<organism evidence="1 2">
    <name type="scientific">Cellulophaga phage phi14:2</name>
    <dbReference type="NCBI Taxonomy" id="1327990"/>
    <lineage>
        <taxon>Viruses</taxon>
        <taxon>Duplodnaviria</taxon>
        <taxon>Heunggongvirae</taxon>
        <taxon>Uroviricota</taxon>
        <taxon>Caudoviricetes</taxon>
        <taxon>Crassvirales</taxon>
        <taxon>Steigviridae</taxon>
        <taxon>Asinivirinae</taxon>
        <taxon>Akihdevirus</taxon>
        <taxon>Akihdevirus balticus</taxon>
    </lineage>
</organism>
<dbReference type="EMBL" id="KC821624">
    <property type="protein sequence ID" value="AGO49002.1"/>
    <property type="molecule type" value="Genomic_DNA"/>
</dbReference>
<reference evidence="2" key="2">
    <citation type="submission" date="2013-03" db="EMBL/GenBank/DDBJ databases">
        <title>The Cellulophaga phages: a novel, diverse, and globally ubiquitous model system.</title>
        <authorList>
            <person name="Holmfeldt K."/>
            <person name="Solonenko N."/>
            <person name="Shah M."/>
            <person name="Corrier K."/>
            <person name="Riemann L."/>
            <person name="VerBerkmoes N.C."/>
            <person name="Sullivan M.B."/>
        </authorList>
    </citation>
    <scope>NUCLEOTIDE SEQUENCE [LARGE SCALE GENOMIC DNA]</scope>
</reference>
<proteinExistence type="predicted"/>
<gene>
    <name evidence="1" type="ORF">Phi14:2_gp124</name>
</gene>
<evidence type="ECO:0000313" key="2">
    <source>
        <dbReference type="Proteomes" id="UP000014725"/>
    </source>
</evidence>
<accession>S0A3K6</accession>
<name>S0A3K6_9CAUD</name>
<sequence length="33" mass="4091">MSFFRQFSKKIQKKIPRYLDISELSIIFVVWKN</sequence>
<dbReference type="Proteomes" id="UP000014725">
    <property type="component" value="Segment"/>
</dbReference>
<evidence type="ECO:0000313" key="1">
    <source>
        <dbReference type="EMBL" id="AGO49002.1"/>
    </source>
</evidence>
<protein>
    <submittedName>
        <fullName evidence="1">Uncharacterized protein</fullName>
    </submittedName>
</protein>
<keyword evidence="2" id="KW-1185">Reference proteome</keyword>
<reference evidence="1 2" key="1">
    <citation type="journal article" date="2013" name="Proc. Natl. Acad. Sci. U.S.A.">
        <title>Twelve previously unknown phage genera are ubiquitous in global oceans.</title>
        <authorList>
            <person name="Holmfeldt K."/>
            <person name="Solonenko N."/>
            <person name="Shah M."/>
            <person name="Corrier K."/>
            <person name="Riemann L."/>
            <person name="Verberkmoes N.C."/>
            <person name="Sullivan M.B."/>
        </authorList>
    </citation>
    <scope>NUCLEOTIDE SEQUENCE [LARGE SCALE GENOMIC DNA]</scope>
    <source>
        <strain evidence="1">Phi14:2</strain>
    </source>
</reference>